<evidence type="ECO:0000256" key="1">
    <source>
        <dbReference type="SAM" id="SignalP"/>
    </source>
</evidence>
<sequence>MMRKYILLLWLAMGASVGCWAAQNVMPDTLLFVFKLHGQTRKYQMAFHEKQDTLYLNWKILRNLRWQSGSYITTPAGREQGSSLCFLQPEDGVNRLLVPEETAYVLSRKAYKELKQQGMFQFNKTTYVLKDKESKALGFPLLHCVDQNEGGEMWILDNEGLPIVWRMQNNPLNINWQVEHPSAVYTELK</sequence>
<keyword evidence="3" id="KW-1185">Reference proteome</keyword>
<accession>A0ABR8VBG8</accession>
<name>A0ABR8VBG8_9BACT</name>
<feature type="chain" id="PRO_5046855876" evidence="1">
    <location>
        <begin position="22"/>
        <end position="189"/>
    </location>
</feature>
<evidence type="ECO:0000313" key="3">
    <source>
        <dbReference type="Proteomes" id="UP000616346"/>
    </source>
</evidence>
<proteinExistence type="predicted"/>
<comment type="caution">
    <text evidence="2">The sequence shown here is derived from an EMBL/GenBank/DDBJ whole genome shotgun (WGS) entry which is preliminary data.</text>
</comment>
<dbReference type="EMBL" id="JACSPQ010000006">
    <property type="protein sequence ID" value="MBD8002102.1"/>
    <property type="molecule type" value="Genomic_DNA"/>
</dbReference>
<gene>
    <name evidence="2" type="ORF">H9626_07730</name>
</gene>
<evidence type="ECO:0000313" key="2">
    <source>
        <dbReference type="EMBL" id="MBD8002102.1"/>
    </source>
</evidence>
<reference evidence="2 3" key="1">
    <citation type="submission" date="2020-08" db="EMBL/GenBank/DDBJ databases">
        <title>A Genomic Blueprint of the Chicken Gut Microbiome.</title>
        <authorList>
            <person name="Gilroy R."/>
            <person name="Ravi A."/>
            <person name="Getino M."/>
            <person name="Pursley I."/>
            <person name="Horton D.L."/>
            <person name="Alikhan N.-F."/>
            <person name="Baker D."/>
            <person name="Gharbi K."/>
            <person name="Hall N."/>
            <person name="Watson M."/>
            <person name="Adriaenssens E.M."/>
            <person name="Foster-Nyarko E."/>
            <person name="Jarju S."/>
            <person name="Secka A."/>
            <person name="Antonio M."/>
            <person name="Oren A."/>
            <person name="Chaudhuri R."/>
            <person name="La Ragione R.M."/>
            <person name="Hildebrand F."/>
            <person name="Pallen M.J."/>
        </authorList>
    </citation>
    <scope>NUCLEOTIDE SEQUENCE [LARGE SCALE GENOMIC DNA]</scope>
    <source>
        <strain evidence="2 3">Sa1YUN3</strain>
    </source>
</reference>
<protein>
    <submittedName>
        <fullName evidence="2">Uncharacterized protein</fullName>
    </submittedName>
</protein>
<keyword evidence="1" id="KW-0732">Signal</keyword>
<dbReference type="Proteomes" id="UP000616346">
    <property type="component" value="Unassembled WGS sequence"/>
</dbReference>
<dbReference type="RefSeq" id="WP_191710120.1">
    <property type="nucleotide sequence ID" value="NZ_JACSPQ010000006.1"/>
</dbReference>
<feature type="signal peptide" evidence="1">
    <location>
        <begin position="1"/>
        <end position="21"/>
    </location>
</feature>
<organism evidence="2 3">
    <name type="scientific">Phocaeicola faecium</name>
    <dbReference type="NCBI Taxonomy" id="2762213"/>
    <lineage>
        <taxon>Bacteria</taxon>
        <taxon>Pseudomonadati</taxon>
        <taxon>Bacteroidota</taxon>
        <taxon>Bacteroidia</taxon>
        <taxon>Bacteroidales</taxon>
        <taxon>Bacteroidaceae</taxon>
        <taxon>Phocaeicola</taxon>
    </lineage>
</organism>
<dbReference type="PROSITE" id="PS51257">
    <property type="entry name" value="PROKAR_LIPOPROTEIN"/>
    <property type="match status" value="1"/>
</dbReference>